<dbReference type="Pfam" id="PF20671">
    <property type="entry name" value="COG3_C"/>
    <property type="match status" value="1"/>
</dbReference>
<gene>
    <name evidence="11" type="primary">COG3</name>
    <name evidence="11" type="ORF">ZYGM_004072</name>
</gene>
<comment type="subcellular location">
    <subcellularLocation>
        <location evidence="1">Golgi apparatus membrane</location>
        <topology evidence="1">Peripheral membrane protein</topology>
    </subcellularLocation>
</comment>
<evidence type="ECO:0000256" key="3">
    <source>
        <dbReference type="ARBA" id="ARBA00020976"/>
    </source>
</evidence>
<dbReference type="GO" id="GO:0017119">
    <property type="term" value="C:Golgi transport complex"/>
    <property type="evidence" value="ECO:0007669"/>
    <property type="project" value="TreeGrafter"/>
</dbReference>
<comment type="similarity">
    <text evidence="2">Belongs to the COG3 family.</text>
</comment>
<name>A0A4C2E3H6_9SACH</name>
<evidence type="ECO:0000259" key="10">
    <source>
        <dbReference type="Pfam" id="PF20671"/>
    </source>
</evidence>
<evidence type="ECO:0000259" key="9">
    <source>
        <dbReference type="Pfam" id="PF04136"/>
    </source>
</evidence>
<evidence type="ECO:0000256" key="1">
    <source>
        <dbReference type="ARBA" id="ARBA00004395"/>
    </source>
</evidence>
<reference evidence="11 12" key="1">
    <citation type="submission" date="2019-01" db="EMBL/GenBank/DDBJ databases">
        <title>Draft Genome Sequencing of Zygosaccharomyces mellis Ca-7.</title>
        <authorList>
            <person name="Shiwa Y."/>
            <person name="Kanesaki Y."/>
            <person name="Ishige T."/>
            <person name="Mura K."/>
            <person name="Hori T."/>
            <person name="Tamura T."/>
        </authorList>
    </citation>
    <scope>NUCLEOTIDE SEQUENCE [LARGE SCALE GENOMIC DNA]</scope>
    <source>
        <strain evidence="11 12">Ca-7</strain>
    </source>
</reference>
<keyword evidence="4" id="KW-0813">Transport</keyword>
<protein>
    <recommendedName>
        <fullName evidence="3">Conserved oligomeric Golgi complex subunit 3</fullName>
    </recommendedName>
    <alternativeName>
        <fullName evidence="8">Component of oligomeric Golgi complex 3</fullName>
    </alternativeName>
</protein>
<dbReference type="InterPro" id="IPR048320">
    <property type="entry name" value="COG3_N"/>
</dbReference>
<keyword evidence="6" id="KW-0333">Golgi apparatus</keyword>
<evidence type="ECO:0000313" key="11">
    <source>
        <dbReference type="EMBL" id="GCE98777.1"/>
    </source>
</evidence>
<evidence type="ECO:0000256" key="8">
    <source>
        <dbReference type="ARBA" id="ARBA00031339"/>
    </source>
</evidence>
<accession>A0A4C2E3H6</accession>
<evidence type="ECO:0000256" key="6">
    <source>
        <dbReference type="ARBA" id="ARBA00023034"/>
    </source>
</evidence>
<evidence type="ECO:0000256" key="2">
    <source>
        <dbReference type="ARBA" id="ARBA00009936"/>
    </source>
</evidence>
<dbReference type="PANTHER" id="PTHR13302">
    <property type="entry name" value="CONSERVED OLIGOMERIC GOLGI COMPLEX COMPONENT 3"/>
    <property type="match status" value="1"/>
</dbReference>
<dbReference type="GO" id="GO:0000139">
    <property type="term" value="C:Golgi membrane"/>
    <property type="evidence" value="ECO:0007669"/>
    <property type="project" value="UniProtKB-SubCell"/>
</dbReference>
<dbReference type="GO" id="GO:0032258">
    <property type="term" value="P:cytoplasm to vacuole targeting by the Cvt pathway"/>
    <property type="evidence" value="ECO:0007669"/>
    <property type="project" value="TreeGrafter"/>
</dbReference>
<evidence type="ECO:0000256" key="5">
    <source>
        <dbReference type="ARBA" id="ARBA00022927"/>
    </source>
</evidence>
<dbReference type="AlphaFoldDB" id="A0A4C2E3H6"/>
<dbReference type="InterPro" id="IPR048685">
    <property type="entry name" value="COG3_C"/>
</dbReference>
<dbReference type="EMBL" id="BIMX01000006">
    <property type="protein sequence ID" value="GCE98777.1"/>
    <property type="molecule type" value="Genomic_DNA"/>
</dbReference>
<dbReference type="OrthoDB" id="296793at2759"/>
<feature type="domain" description="Conserved oligomeric Golgi complex subunit 3 N-terminal" evidence="9">
    <location>
        <begin position="72"/>
        <end position="218"/>
    </location>
</feature>
<dbReference type="PANTHER" id="PTHR13302:SF8">
    <property type="entry name" value="CONSERVED OLIGOMERIC GOLGI COMPLEX SUBUNIT 3"/>
    <property type="match status" value="1"/>
</dbReference>
<dbReference type="GO" id="GO:0007030">
    <property type="term" value="P:Golgi organization"/>
    <property type="evidence" value="ECO:0007669"/>
    <property type="project" value="TreeGrafter"/>
</dbReference>
<dbReference type="GO" id="GO:0006914">
    <property type="term" value="P:autophagy"/>
    <property type="evidence" value="ECO:0007669"/>
    <property type="project" value="TreeGrafter"/>
</dbReference>
<dbReference type="GO" id="GO:0006891">
    <property type="term" value="P:intra-Golgi vesicle-mediated transport"/>
    <property type="evidence" value="ECO:0007669"/>
    <property type="project" value="TreeGrafter"/>
</dbReference>
<keyword evidence="5" id="KW-0653">Protein transport</keyword>
<dbReference type="Proteomes" id="UP000301737">
    <property type="component" value="Unassembled WGS sequence"/>
</dbReference>
<proteinExistence type="inferred from homology"/>
<sequence>MTRTRGNSLVLSIAAHSNGNDSQRLPELLDDSYLMEKLQELSSHLDPSEGTKEPEEVVPEILLPDPYARYINYSQKLGSHIEEYETILRQSHKVNGQLEDAIKMFGNISLSVNKFVNNTKETHDEYSKLSKLHQQIPRFLAYFEALDPIMRRLNHASTPNVVRKNSFKSMLVNIDESLGFLESHSDLKDAESYRIKFKRCLVRACELIANYLNNLLKQLYADISEKLTSGSSGSSASKEALLYNKFASSSEEYRSQVVEIISRVTNERYHRYYDELGSILGDCYHCYFQTRMKLLYSSIWDRLDELIREDRELSLVNFIQDGKMFFQQLCHDEYQLFVKFFPEDTSKLRVNQWFIRLCEPFYDTVRVRVLRETDISTLCDSLTLFGQYYEFEEGAEEYQRQFGQIKYDKIFEPIVQRLQATLILRVQNYVQHQIVKYTPTKDSFIIANRKSMRRDSTATKDQEDPMVRTFMESFQDQRGDATSEDHGNVLESYYPPLVRGLALLSRIYEMVNSVIFDDLAHHIVQDCMVSLETAYNKVQSSTSDLNNFEVKLAYLRNLLMLRQQLQNFNIQYSVNETYLDFSGVESFFRSVTEGARTLRLRDSSVLSLARGLVPKVVNNLVDARGELMTHFRNIIRDFTEAAAKNVIEDTLIINSEEGLSDLVEKNTRLRRNVEERLPRIYAQICNFISDGVIVAHLMDAVQETIIQSYNSFLEEVNEKAESRLLDREQASELMYGDVFADFLNKVTGKLPDANKE</sequence>
<evidence type="ECO:0000256" key="7">
    <source>
        <dbReference type="ARBA" id="ARBA00023136"/>
    </source>
</evidence>
<evidence type="ECO:0000256" key="4">
    <source>
        <dbReference type="ARBA" id="ARBA00022448"/>
    </source>
</evidence>
<dbReference type="InterPro" id="IPR007265">
    <property type="entry name" value="COG_su3"/>
</dbReference>
<keyword evidence="7" id="KW-0472">Membrane</keyword>
<keyword evidence="12" id="KW-1185">Reference proteome</keyword>
<organism evidence="11 12">
    <name type="scientific">Zygosaccharomyces mellis</name>
    <dbReference type="NCBI Taxonomy" id="42258"/>
    <lineage>
        <taxon>Eukaryota</taxon>
        <taxon>Fungi</taxon>
        <taxon>Dikarya</taxon>
        <taxon>Ascomycota</taxon>
        <taxon>Saccharomycotina</taxon>
        <taxon>Saccharomycetes</taxon>
        <taxon>Saccharomycetales</taxon>
        <taxon>Saccharomycetaceae</taxon>
        <taxon>Zygosaccharomyces</taxon>
    </lineage>
</organism>
<dbReference type="Pfam" id="PF04136">
    <property type="entry name" value="COG3_N"/>
    <property type="match status" value="1"/>
</dbReference>
<comment type="caution">
    <text evidence="11">The sequence shown here is derived from an EMBL/GenBank/DDBJ whole genome shotgun (WGS) entry which is preliminary data.</text>
</comment>
<dbReference type="GO" id="GO:0005801">
    <property type="term" value="C:cis-Golgi network"/>
    <property type="evidence" value="ECO:0007669"/>
    <property type="project" value="InterPro"/>
</dbReference>
<evidence type="ECO:0000313" key="12">
    <source>
        <dbReference type="Proteomes" id="UP000301737"/>
    </source>
</evidence>
<feature type="domain" description="Conserved oligomeric Golgi complex subunit 3 C-terminal" evidence="10">
    <location>
        <begin position="240"/>
        <end position="584"/>
    </location>
</feature>